<dbReference type="OrthoDB" id="2384193at2759"/>
<feature type="transmembrane region" description="Helical" evidence="2">
    <location>
        <begin position="231"/>
        <end position="252"/>
    </location>
</feature>
<evidence type="ECO:0000313" key="4">
    <source>
        <dbReference type="Proteomes" id="UP000807025"/>
    </source>
</evidence>
<dbReference type="AlphaFoldDB" id="A0A9P6A3X3"/>
<sequence>MSTGSPSAYLLWAILSCIFLVFFSIHLWLYDKFKCLKWHAGRQPGTFKRVMTYSYLATLPLLVVFGVTMATIKFKEGYMFVGGHEIISTPIEFWSDANRRWLLPLYFVLSVAWSLEIVTHLEELTFWLFLLHQGPKQREWFHSCEFRVWYIGSMIALLGMPLTTLLSRQNLDTCQARIFLMGSSASTFTTLCFLYVLFRFPRFIRYVKDEGALPDVVIRLVTFYQLNLVRVAFRFIFTIPLLVLAADGIRVTHPINYDPFWSDFLLMTGGIGCFVSSGITLMIFFPRSITQEEGYKARDASPNPGKAPTVVPTPPLPDYYAQRQASPPKSPSLYQTSERAPSQQSGIQLAALRDPGHRPPRQMLSHQPSLSAEADDEEEAPGYESDEDSVAMSGRLTPVVTSPVSHAPSDDTMWERQDPGRSTDVDLPKEPSAFHHRHVRPSVRETQGLTLPVLASRRSPQQQPESHLHPYVIRCFPSCERSLIIPLTRLSTSHRLLTFLMTRMTVSQEQCEFTNAPLLSAKQWSPGHPKGPQAARHSSSGLTRSPCHGWPSKRRTIFMCSPCCGLLFMT</sequence>
<feature type="compositionally biased region" description="Polar residues" evidence="1">
    <location>
        <begin position="323"/>
        <end position="347"/>
    </location>
</feature>
<proteinExistence type="predicted"/>
<feature type="transmembrane region" description="Helical" evidence="2">
    <location>
        <begin position="105"/>
        <end position="128"/>
    </location>
</feature>
<comment type="caution">
    <text evidence="3">The sequence shown here is derived from an EMBL/GenBank/DDBJ whole genome shotgun (WGS) entry which is preliminary data.</text>
</comment>
<name>A0A9P6A3X3_PLEER</name>
<feature type="compositionally biased region" description="Acidic residues" evidence="1">
    <location>
        <begin position="373"/>
        <end position="389"/>
    </location>
</feature>
<feature type="region of interest" description="Disordered" evidence="1">
    <location>
        <begin position="295"/>
        <end position="442"/>
    </location>
</feature>
<dbReference type="Proteomes" id="UP000807025">
    <property type="component" value="Unassembled WGS sequence"/>
</dbReference>
<accession>A0A9P6A3X3</accession>
<evidence type="ECO:0000313" key="3">
    <source>
        <dbReference type="EMBL" id="KAF9499557.1"/>
    </source>
</evidence>
<keyword evidence="2" id="KW-0812">Transmembrane</keyword>
<feature type="region of interest" description="Disordered" evidence="1">
    <location>
        <begin position="522"/>
        <end position="546"/>
    </location>
</feature>
<protein>
    <submittedName>
        <fullName evidence="3">Uncharacterized protein</fullName>
    </submittedName>
</protein>
<feature type="transmembrane region" description="Helical" evidence="2">
    <location>
        <begin position="264"/>
        <end position="285"/>
    </location>
</feature>
<keyword evidence="4" id="KW-1185">Reference proteome</keyword>
<keyword evidence="2" id="KW-1133">Transmembrane helix</keyword>
<gene>
    <name evidence="3" type="ORF">BDN71DRAFT_1464036</name>
</gene>
<feature type="transmembrane region" description="Helical" evidence="2">
    <location>
        <begin position="50"/>
        <end position="72"/>
    </location>
</feature>
<evidence type="ECO:0000256" key="2">
    <source>
        <dbReference type="SAM" id="Phobius"/>
    </source>
</evidence>
<organism evidence="3 4">
    <name type="scientific">Pleurotus eryngii</name>
    <name type="common">Boletus of the steppes</name>
    <dbReference type="NCBI Taxonomy" id="5323"/>
    <lineage>
        <taxon>Eukaryota</taxon>
        <taxon>Fungi</taxon>
        <taxon>Dikarya</taxon>
        <taxon>Basidiomycota</taxon>
        <taxon>Agaricomycotina</taxon>
        <taxon>Agaricomycetes</taxon>
        <taxon>Agaricomycetidae</taxon>
        <taxon>Agaricales</taxon>
        <taxon>Pleurotineae</taxon>
        <taxon>Pleurotaceae</taxon>
        <taxon>Pleurotus</taxon>
    </lineage>
</organism>
<dbReference type="EMBL" id="MU154531">
    <property type="protein sequence ID" value="KAF9499557.1"/>
    <property type="molecule type" value="Genomic_DNA"/>
</dbReference>
<keyword evidence="2" id="KW-0472">Membrane</keyword>
<feature type="transmembrane region" description="Helical" evidence="2">
    <location>
        <begin position="178"/>
        <end position="198"/>
    </location>
</feature>
<feature type="compositionally biased region" description="Basic and acidic residues" evidence="1">
    <location>
        <begin position="413"/>
        <end position="433"/>
    </location>
</feature>
<reference evidence="3" key="1">
    <citation type="submission" date="2020-11" db="EMBL/GenBank/DDBJ databases">
        <authorList>
            <consortium name="DOE Joint Genome Institute"/>
            <person name="Ahrendt S."/>
            <person name="Riley R."/>
            <person name="Andreopoulos W."/>
            <person name="Labutti K."/>
            <person name="Pangilinan J."/>
            <person name="Ruiz-Duenas F.J."/>
            <person name="Barrasa J.M."/>
            <person name="Sanchez-Garcia M."/>
            <person name="Camarero S."/>
            <person name="Miyauchi S."/>
            <person name="Serrano A."/>
            <person name="Linde D."/>
            <person name="Babiker R."/>
            <person name="Drula E."/>
            <person name="Ayuso-Fernandez I."/>
            <person name="Pacheco R."/>
            <person name="Padilla G."/>
            <person name="Ferreira P."/>
            <person name="Barriuso J."/>
            <person name="Kellner H."/>
            <person name="Castanera R."/>
            <person name="Alfaro M."/>
            <person name="Ramirez L."/>
            <person name="Pisabarro A.G."/>
            <person name="Kuo A."/>
            <person name="Tritt A."/>
            <person name="Lipzen A."/>
            <person name="He G."/>
            <person name="Yan M."/>
            <person name="Ng V."/>
            <person name="Cullen D."/>
            <person name="Martin F."/>
            <person name="Rosso M.-N."/>
            <person name="Henrissat B."/>
            <person name="Hibbett D."/>
            <person name="Martinez A.T."/>
            <person name="Grigoriev I.V."/>
        </authorList>
    </citation>
    <scope>NUCLEOTIDE SEQUENCE</scope>
    <source>
        <strain evidence="3">ATCC 90797</strain>
    </source>
</reference>
<feature type="transmembrane region" description="Helical" evidence="2">
    <location>
        <begin position="6"/>
        <end position="29"/>
    </location>
</feature>
<evidence type="ECO:0000256" key="1">
    <source>
        <dbReference type="SAM" id="MobiDB-lite"/>
    </source>
</evidence>
<feature type="transmembrane region" description="Helical" evidence="2">
    <location>
        <begin position="148"/>
        <end position="166"/>
    </location>
</feature>